<organism evidence="1 2">
    <name type="scientific">Pseudomonas fontis</name>
    <dbReference type="NCBI Taxonomy" id="2942633"/>
    <lineage>
        <taxon>Bacteria</taxon>
        <taxon>Pseudomonadati</taxon>
        <taxon>Pseudomonadota</taxon>
        <taxon>Gammaproteobacteria</taxon>
        <taxon>Pseudomonadales</taxon>
        <taxon>Pseudomonadaceae</taxon>
        <taxon>Pseudomonas</taxon>
    </lineage>
</organism>
<dbReference type="RefSeq" id="WP_273912624.1">
    <property type="nucleotide sequence ID" value="NZ_JAMDGX010000065.1"/>
</dbReference>
<evidence type="ECO:0000313" key="1">
    <source>
        <dbReference type="EMBL" id="MDD0989048.1"/>
    </source>
</evidence>
<sequence length="131" mass="14401">MSTSVQQLKDQDPRRTFTAELQQALQEFTYLGNGRCDVKGKEGERAGNNFVGSQVQQYKSYQLVAAAGSGTFMVRLDYKGGSDKNLNYVTVTTTASGETFNIRSVSMNNLQGLFPAGKSSSNLDFYVYGRP</sequence>
<name>A0ABT5NMJ1_9PSED</name>
<dbReference type="Proteomes" id="UP001148203">
    <property type="component" value="Unassembled WGS sequence"/>
</dbReference>
<accession>A0ABT5NMJ1</accession>
<evidence type="ECO:0000313" key="2">
    <source>
        <dbReference type="Proteomes" id="UP001148203"/>
    </source>
</evidence>
<reference evidence="1 2" key="1">
    <citation type="submission" date="2022-05" db="EMBL/GenBank/DDBJ databases">
        <title>Novel Pseudomonas spp. Isolated from a Rainbow Trout Aquaculture Facility.</title>
        <authorList>
            <person name="Testerman T."/>
            <person name="Graf J."/>
        </authorList>
    </citation>
    <scope>NUCLEOTIDE SEQUENCE [LARGE SCALE GENOMIC DNA]</scope>
    <source>
        <strain evidence="1 2">ID681</strain>
    </source>
</reference>
<gene>
    <name evidence="1" type="ORF">M5G11_00665</name>
</gene>
<dbReference type="EMBL" id="JAMDGY010000005">
    <property type="protein sequence ID" value="MDD0989048.1"/>
    <property type="molecule type" value="Genomic_DNA"/>
</dbReference>
<protein>
    <submittedName>
        <fullName evidence="1">Uncharacterized protein</fullName>
    </submittedName>
</protein>
<comment type="caution">
    <text evidence="1">The sequence shown here is derived from an EMBL/GenBank/DDBJ whole genome shotgun (WGS) entry which is preliminary data.</text>
</comment>
<keyword evidence="2" id="KW-1185">Reference proteome</keyword>
<proteinExistence type="predicted"/>